<sequence length="579" mass="63571">MLPLVIFFIWLQLCSGFISSDDAAAASSSEPSTSTPPSTMPPFPTLPTSAPVHSSITYKVAAQRVSNQPILSKDMGSFWDFNYNAALFQKDDEIGLFVRVQNLKDENVPLNGPGPSYLAISKLIFKNGQVCATPTINETMTPLGLSEAGGTEDPRITFNNGLYYLFYTAYDGINKAVLSSAITANPFEPNSWIRLSEDLPLRNWSKSGAALFASKENGLTKDYLFWGDSSYSDGIQIAIGEPGKWGWKDYNTYLLKKRNETKFFDSVLVESGPSPLKLNTGDYLFIYNSARAGYYTRPDWNLQYNIGYAILAETDPTQVLDRSKRPLMSPELDWEIGDSDKYLKPNVVFLEGLIPDPDGCKYANVSGLLGDQYVDNAECFFGVYGAADSNLGAVRIIVSTETPPTNPPPPTTTTLPTTTKTASITTTASTTTTSAQTSSSPVPPVTIPTVPIAKTTTTKETPVPTSTVSEASVSITSPTPPPTTTTTTSDANTKVLNRLLFVHAIWRNGDRTPLDTFPNDPSTNDWDGLEMGELTELGMRQQFELGQRFREQYVTRSDKMMFLNSTFRSNEIYIRSSGK</sequence>
<name>A0AC35EVN7_9BILA</name>
<evidence type="ECO:0000313" key="1">
    <source>
        <dbReference type="Proteomes" id="UP000887580"/>
    </source>
</evidence>
<organism evidence="1 2">
    <name type="scientific">Panagrolaimus sp. PS1159</name>
    <dbReference type="NCBI Taxonomy" id="55785"/>
    <lineage>
        <taxon>Eukaryota</taxon>
        <taxon>Metazoa</taxon>
        <taxon>Ecdysozoa</taxon>
        <taxon>Nematoda</taxon>
        <taxon>Chromadorea</taxon>
        <taxon>Rhabditida</taxon>
        <taxon>Tylenchina</taxon>
        <taxon>Panagrolaimomorpha</taxon>
        <taxon>Panagrolaimoidea</taxon>
        <taxon>Panagrolaimidae</taxon>
        <taxon>Panagrolaimus</taxon>
    </lineage>
</organism>
<reference evidence="2" key="1">
    <citation type="submission" date="2022-11" db="UniProtKB">
        <authorList>
            <consortium name="WormBaseParasite"/>
        </authorList>
    </citation>
    <scope>IDENTIFICATION</scope>
</reference>
<proteinExistence type="predicted"/>
<evidence type="ECO:0000313" key="2">
    <source>
        <dbReference type="WBParaSite" id="PS1159_v2.g11095.t1"/>
    </source>
</evidence>
<protein>
    <submittedName>
        <fullName evidence="2">Arabinanase/levansucrase/invertase</fullName>
    </submittedName>
</protein>
<dbReference type="WBParaSite" id="PS1159_v2.g11095.t1">
    <property type="protein sequence ID" value="PS1159_v2.g11095.t1"/>
    <property type="gene ID" value="PS1159_v2.g11095"/>
</dbReference>
<dbReference type="Proteomes" id="UP000887580">
    <property type="component" value="Unplaced"/>
</dbReference>
<accession>A0AC35EVN7</accession>